<feature type="transmembrane region" description="Helical" evidence="7">
    <location>
        <begin position="88"/>
        <end position="106"/>
    </location>
</feature>
<protein>
    <submittedName>
        <fullName evidence="8">DUF350 domain-containing protein</fullName>
    </submittedName>
</protein>
<keyword evidence="3" id="KW-1003">Cell membrane</keyword>
<organism evidence="8 9">
    <name type="scientific">Nakamurella flavida</name>
    <dbReference type="NCBI Taxonomy" id="363630"/>
    <lineage>
        <taxon>Bacteria</taxon>
        <taxon>Bacillati</taxon>
        <taxon>Actinomycetota</taxon>
        <taxon>Actinomycetes</taxon>
        <taxon>Nakamurellales</taxon>
        <taxon>Nakamurellaceae</taxon>
        <taxon>Nakamurella</taxon>
    </lineage>
</organism>
<comment type="caution">
    <text evidence="8">The sequence shown here is derived from an EMBL/GenBank/DDBJ whole genome shotgun (WGS) entry which is preliminary data.</text>
</comment>
<dbReference type="InterPro" id="IPR007140">
    <property type="entry name" value="DUF350"/>
</dbReference>
<evidence type="ECO:0000313" key="9">
    <source>
        <dbReference type="Proteomes" id="UP000663801"/>
    </source>
</evidence>
<accession>A0A938YRJ9</accession>
<evidence type="ECO:0000256" key="2">
    <source>
        <dbReference type="ARBA" id="ARBA00005779"/>
    </source>
</evidence>
<gene>
    <name evidence="8" type="ORF">JL107_16945</name>
</gene>
<keyword evidence="6 7" id="KW-0472">Membrane</keyword>
<evidence type="ECO:0000256" key="7">
    <source>
        <dbReference type="SAM" id="Phobius"/>
    </source>
</evidence>
<dbReference type="RefSeq" id="WP_205258259.1">
    <property type="nucleotide sequence ID" value="NZ_BAAAPV010000002.1"/>
</dbReference>
<dbReference type="AlphaFoldDB" id="A0A938YRJ9"/>
<feature type="transmembrane region" description="Helical" evidence="7">
    <location>
        <begin position="15"/>
        <end position="36"/>
    </location>
</feature>
<feature type="transmembrane region" description="Helical" evidence="7">
    <location>
        <begin position="151"/>
        <end position="183"/>
    </location>
</feature>
<sequence>MNLDQYASVPTWGEYGLAALKVLVFVLLLVALWELINALTRFDDEHELFEKRNAPYAVVRVSIVLGQAFAMTPLLGVTAGGWSDVGTLLAWGVGVLVALLLVNLVVDRVVKHPGGLSAVHQSSMAAAVVKGGVLLASGLVFRSALSGTAPSIGIAVASTAVFAVLGLAGLVLAYWVLGFLGPFRRRGQQDDGSDLAAAIISAGVLVGLGLVMNTAIAGDFTGWTDGLLGFAVTFVAGFVLLVAVVWVIDLLIIRSRHMNQIVQNNEVLPAVVMSAMVVAVALGVGSVVL</sequence>
<evidence type="ECO:0000313" key="8">
    <source>
        <dbReference type="EMBL" id="MBM9478137.1"/>
    </source>
</evidence>
<dbReference type="PANTHER" id="PTHR40043">
    <property type="entry name" value="UPF0719 INNER MEMBRANE PROTEIN YJFL"/>
    <property type="match status" value="1"/>
</dbReference>
<evidence type="ECO:0000256" key="1">
    <source>
        <dbReference type="ARBA" id="ARBA00004651"/>
    </source>
</evidence>
<feature type="transmembrane region" description="Helical" evidence="7">
    <location>
        <begin position="127"/>
        <end position="145"/>
    </location>
</feature>
<feature type="transmembrane region" description="Helical" evidence="7">
    <location>
        <begin position="195"/>
        <end position="216"/>
    </location>
</feature>
<feature type="transmembrane region" description="Helical" evidence="7">
    <location>
        <begin position="265"/>
        <end position="288"/>
    </location>
</feature>
<dbReference type="EMBL" id="JAERWL010000015">
    <property type="protein sequence ID" value="MBM9478137.1"/>
    <property type="molecule type" value="Genomic_DNA"/>
</dbReference>
<keyword evidence="9" id="KW-1185">Reference proteome</keyword>
<reference evidence="8" key="1">
    <citation type="submission" date="2021-01" db="EMBL/GenBank/DDBJ databases">
        <title>KCTC 19127 draft genome.</title>
        <authorList>
            <person name="An D."/>
        </authorList>
    </citation>
    <scope>NUCLEOTIDE SEQUENCE</scope>
    <source>
        <strain evidence="8">KCTC 19127</strain>
    </source>
</reference>
<comment type="subcellular location">
    <subcellularLocation>
        <location evidence="1">Cell membrane</location>
        <topology evidence="1">Multi-pass membrane protein</topology>
    </subcellularLocation>
</comment>
<evidence type="ECO:0000256" key="5">
    <source>
        <dbReference type="ARBA" id="ARBA00022989"/>
    </source>
</evidence>
<feature type="transmembrane region" description="Helical" evidence="7">
    <location>
        <begin position="57"/>
        <end position="82"/>
    </location>
</feature>
<name>A0A938YRJ9_9ACTN</name>
<keyword evidence="5 7" id="KW-1133">Transmembrane helix</keyword>
<evidence type="ECO:0000256" key="3">
    <source>
        <dbReference type="ARBA" id="ARBA00022475"/>
    </source>
</evidence>
<dbReference type="Proteomes" id="UP000663801">
    <property type="component" value="Unassembled WGS sequence"/>
</dbReference>
<comment type="similarity">
    <text evidence="2">Belongs to the UPF0719 family.</text>
</comment>
<feature type="transmembrane region" description="Helical" evidence="7">
    <location>
        <begin position="228"/>
        <end position="253"/>
    </location>
</feature>
<proteinExistence type="inferred from homology"/>
<keyword evidence="4 7" id="KW-0812">Transmembrane</keyword>
<dbReference type="GO" id="GO:0005886">
    <property type="term" value="C:plasma membrane"/>
    <property type="evidence" value="ECO:0007669"/>
    <property type="project" value="UniProtKB-SubCell"/>
</dbReference>
<dbReference type="Pfam" id="PF03994">
    <property type="entry name" value="DUF350"/>
    <property type="match status" value="2"/>
</dbReference>
<evidence type="ECO:0000256" key="4">
    <source>
        <dbReference type="ARBA" id="ARBA00022692"/>
    </source>
</evidence>
<evidence type="ECO:0000256" key="6">
    <source>
        <dbReference type="ARBA" id="ARBA00023136"/>
    </source>
</evidence>
<dbReference type="PANTHER" id="PTHR40043:SF1">
    <property type="entry name" value="UPF0719 INNER MEMBRANE PROTEIN YJFL"/>
    <property type="match status" value="1"/>
</dbReference>